<evidence type="ECO:0000313" key="3">
    <source>
        <dbReference type="EMBL" id="KAK4068831.1"/>
    </source>
</evidence>
<dbReference type="SUPFAM" id="SSF51445">
    <property type="entry name" value="(Trans)glycosidases"/>
    <property type="match status" value="1"/>
</dbReference>
<dbReference type="EMBL" id="JAWRVI010000285">
    <property type="protein sequence ID" value="KAK4068831.1"/>
    <property type="molecule type" value="Genomic_DNA"/>
</dbReference>
<dbReference type="Proteomes" id="UP001287286">
    <property type="component" value="Unassembled WGS sequence"/>
</dbReference>
<dbReference type="Pfam" id="PF00704">
    <property type="entry name" value="Glyco_hydro_18"/>
    <property type="match status" value="1"/>
</dbReference>
<dbReference type="Gene3D" id="3.20.20.80">
    <property type="entry name" value="Glycosidases"/>
    <property type="match status" value="1"/>
</dbReference>
<keyword evidence="4" id="KW-1185">Reference proteome</keyword>
<comment type="caution">
    <text evidence="3">The sequence shown here is derived from an EMBL/GenBank/DDBJ whole genome shotgun (WGS) entry which is preliminary data.</text>
</comment>
<evidence type="ECO:0000259" key="2">
    <source>
        <dbReference type="Pfam" id="PF00704"/>
    </source>
</evidence>
<gene>
    <name evidence="3" type="ORF">Purlil1_13712</name>
</gene>
<dbReference type="InterPro" id="IPR001223">
    <property type="entry name" value="Glyco_hydro18_cat"/>
</dbReference>
<sequence length="171" mass="19155">MPRQATHNQKLHHADTGNLLDYVNLMAYDFAGSWVDCSGHDANLNQNPEDASTTPEQTSAWHAHLRLQRTTGIGQPYAGVGSGSRVNGVWDYKVLPKAGAKLMYDDIAKGYYTYDSATQELNSYDPPDIIKAKANLPQRPRPRRQHVLGRIIRQEGRGVANQNQQIFAWPN</sequence>
<comment type="similarity">
    <text evidence="1">Belongs to the glycosyl hydrolase 18 family. Chitinase class V subfamily.</text>
</comment>
<evidence type="ECO:0000256" key="1">
    <source>
        <dbReference type="ARBA" id="ARBA00008682"/>
    </source>
</evidence>
<proteinExistence type="inferred from homology"/>
<dbReference type="InterPro" id="IPR029070">
    <property type="entry name" value="Chitinase_insertion_sf"/>
</dbReference>
<feature type="domain" description="GH18" evidence="2">
    <location>
        <begin position="15"/>
        <end position="135"/>
    </location>
</feature>
<name>A0ABR0BDF5_PURLI</name>
<organism evidence="3 4">
    <name type="scientific">Purpureocillium lilacinum</name>
    <name type="common">Paecilomyces lilacinus</name>
    <dbReference type="NCBI Taxonomy" id="33203"/>
    <lineage>
        <taxon>Eukaryota</taxon>
        <taxon>Fungi</taxon>
        <taxon>Dikarya</taxon>
        <taxon>Ascomycota</taxon>
        <taxon>Pezizomycotina</taxon>
        <taxon>Sordariomycetes</taxon>
        <taxon>Hypocreomycetidae</taxon>
        <taxon>Hypocreales</taxon>
        <taxon>Ophiocordycipitaceae</taxon>
        <taxon>Purpureocillium</taxon>
    </lineage>
</organism>
<dbReference type="InterPro" id="IPR017853">
    <property type="entry name" value="GH"/>
</dbReference>
<dbReference type="Gene3D" id="3.10.50.10">
    <property type="match status" value="1"/>
</dbReference>
<accession>A0ABR0BDF5</accession>
<evidence type="ECO:0000313" key="4">
    <source>
        <dbReference type="Proteomes" id="UP001287286"/>
    </source>
</evidence>
<protein>
    <recommendedName>
        <fullName evidence="2">GH18 domain-containing protein</fullName>
    </recommendedName>
</protein>
<dbReference type="SUPFAM" id="SSF54556">
    <property type="entry name" value="Chitinase insertion domain"/>
    <property type="match status" value="1"/>
</dbReference>
<reference evidence="3 4" key="1">
    <citation type="journal article" date="2024" name="Microbiol. Resour. Announc.">
        <title>Genome annotations for the ascomycete fungi Trichoderma harzianum, Trichoderma aggressivum, and Purpureocillium lilacinum.</title>
        <authorList>
            <person name="Beijen E.P.W."/>
            <person name="Ohm R.A."/>
        </authorList>
    </citation>
    <scope>NUCLEOTIDE SEQUENCE [LARGE SCALE GENOMIC DNA]</scope>
    <source>
        <strain evidence="3 4">CBS 150709</strain>
    </source>
</reference>